<reference evidence="9" key="1">
    <citation type="submission" date="2019-11" db="EMBL/GenBank/DDBJ databases">
        <authorList>
            <person name="Li J."/>
        </authorList>
    </citation>
    <scope>NUCLEOTIDE SEQUENCE</scope>
    <source>
        <strain evidence="9">B6B</strain>
    </source>
</reference>
<feature type="compositionally biased region" description="Basic and acidic residues" evidence="6">
    <location>
        <begin position="53"/>
        <end position="73"/>
    </location>
</feature>
<evidence type="ECO:0000256" key="7">
    <source>
        <dbReference type="SAM" id="Phobius"/>
    </source>
</evidence>
<keyword evidence="10" id="KW-1185">Reference proteome</keyword>
<comment type="subcellular location">
    <subcellularLocation>
        <location evidence="1">Secreted</location>
        <location evidence="1">Cell wall</location>
        <topology evidence="1">Peptidoglycan-anchor</topology>
    </subcellularLocation>
</comment>
<dbReference type="Pfam" id="PF00746">
    <property type="entry name" value="Gram_pos_anchor"/>
    <property type="match status" value="1"/>
</dbReference>
<evidence type="ECO:0000256" key="6">
    <source>
        <dbReference type="SAM" id="MobiDB-lite"/>
    </source>
</evidence>
<keyword evidence="7" id="KW-1133">Transmembrane helix</keyword>
<keyword evidence="2" id="KW-0134">Cell wall</keyword>
<keyword evidence="7" id="KW-0812">Transmembrane</keyword>
<evidence type="ECO:0000259" key="8">
    <source>
        <dbReference type="Pfam" id="PF00746"/>
    </source>
</evidence>
<dbReference type="AlphaFoldDB" id="A0A6A8DAK6"/>
<evidence type="ECO:0000313" key="9">
    <source>
        <dbReference type="EMBL" id="MRH42745.1"/>
    </source>
</evidence>
<dbReference type="EMBL" id="WJNG01000006">
    <property type="protein sequence ID" value="MRH42745.1"/>
    <property type="molecule type" value="Genomic_DNA"/>
</dbReference>
<keyword evidence="5" id="KW-0572">Peptidoglycan-anchor</keyword>
<keyword evidence="4" id="KW-0732">Signal</keyword>
<feature type="transmembrane region" description="Helical" evidence="7">
    <location>
        <begin position="84"/>
        <end position="104"/>
    </location>
</feature>
<evidence type="ECO:0000313" key="10">
    <source>
        <dbReference type="Proteomes" id="UP000799092"/>
    </source>
</evidence>
<name>A0A6A8DAK6_9BACI</name>
<evidence type="ECO:0000256" key="5">
    <source>
        <dbReference type="ARBA" id="ARBA00023088"/>
    </source>
</evidence>
<evidence type="ECO:0000256" key="3">
    <source>
        <dbReference type="ARBA" id="ARBA00022525"/>
    </source>
</evidence>
<dbReference type="NCBIfam" id="TIGR01167">
    <property type="entry name" value="LPXTG_anchor"/>
    <property type="match status" value="1"/>
</dbReference>
<dbReference type="OrthoDB" id="9801679at2"/>
<sequence>MTYSTGQAHVVLRAISITAETNHFSVFTVFELAVTDEPVDGEPGEENPGTEQPSKEEPTKQDPKTEDQDKSPNEDGLPDTATSMFSFMILGLLLLLVGFGTLAARKRFARR</sequence>
<keyword evidence="7" id="KW-0472">Membrane</keyword>
<dbReference type="InterPro" id="IPR019931">
    <property type="entry name" value="LPXTG_anchor"/>
</dbReference>
<accession>A0A6A8DAK6</accession>
<organism evidence="9 10">
    <name type="scientific">Aquibacillus halophilus</name>
    <dbReference type="NCBI Taxonomy" id="930132"/>
    <lineage>
        <taxon>Bacteria</taxon>
        <taxon>Bacillati</taxon>
        <taxon>Bacillota</taxon>
        <taxon>Bacilli</taxon>
        <taxon>Bacillales</taxon>
        <taxon>Bacillaceae</taxon>
        <taxon>Aquibacillus</taxon>
    </lineage>
</organism>
<evidence type="ECO:0000256" key="2">
    <source>
        <dbReference type="ARBA" id="ARBA00022512"/>
    </source>
</evidence>
<protein>
    <submittedName>
        <fullName evidence="9">LPXTG cell wall anchor domain-containing protein</fullName>
    </submittedName>
</protein>
<evidence type="ECO:0000256" key="4">
    <source>
        <dbReference type="ARBA" id="ARBA00022729"/>
    </source>
</evidence>
<evidence type="ECO:0000256" key="1">
    <source>
        <dbReference type="ARBA" id="ARBA00004168"/>
    </source>
</evidence>
<dbReference type="Proteomes" id="UP000799092">
    <property type="component" value="Unassembled WGS sequence"/>
</dbReference>
<feature type="region of interest" description="Disordered" evidence="6">
    <location>
        <begin position="36"/>
        <end position="79"/>
    </location>
</feature>
<gene>
    <name evidence="9" type="ORF">GH741_08595</name>
</gene>
<comment type="caution">
    <text evidence="9">The sequence shown here is derived from an EMBL/GenBank/DDBJ whole genome shotgun (WGS) entry which is preliminary data.</text>
</comment>
<keyword evidence="3" id="KW-0964">Secreted</keyword>
<feature type="domain" description="Gram-positive cocci surface proteins LPxTG" evidence="8">
    <location>
        <begin position="70"/>
        <end position="107"/>
    </location>
</feature>
<proteinExistence type="predicted"/>